<accession>A0AC61MQB1</accession>
<name>A0AC61MQB1_9FIRM</name>
<evidence type="ECO:0000313" key="2">
    <source>
        <dbReference type="Proteomes" id="UP000595814"/>
    </source>
</evidence>
<keyword evidence="2" id="KW-1185">Reference proteome</keyword>
<organism evidence="1 2">
    <name type="scientific">Miniphocaeibacter halophilus</name>
    <dbReference type="NCBI Taxonomy" id="2931922"/>
    <lineage>
        <taxon>Bacteria</taxon>
        <taxon>Bacillati</taxon>
        <taxon>Bacillota</taxon>
        <taxon>Tissierellia</taxon>
        <taxon>Tissierellales</taxon>
        <taxon>Peptoniphilaceae</taxon>
        <taxon>Miniphocaeibacter</taxon>
    </lineage>
</organism>
<gene>
    <name evidence="1" type="ORF">JFY71_11500</name>
</gene>
<sequence length="272" mass="30595">MTDSLNNFLSFVSTIRVQDIIDILIVAVAIYKIYILIKETRAEQLMKGILAIFFFSILSDILNLYTISWILKKAWTAGFVLIIVVFQPELRRMLEYIGTSNIFKKSFVDLQYEVAKHNSTEVTRAVASLSRQKIGALIVFERRTGLNEVIETGTLLNAVISSELLINIFIPNTPLHDGAVIIRESTIKAASCFLPMSENQSISKELGTRHRAALGISEKSDSLSVVVSEETGTISIAEKGELQRYIDVETLEDILMNFYSVNNEESVNDYEE</sequence>
<dbReference type="EMBL" id="CP066744">
    <property type="protein sequence ID" value="QQK07880.1"/>
    <property type="molecule type" value="Genomic_DNA"/>
</dbReference>
<evidence type="ECO:0000313" key="1">
    <source>
        <dbReference type="EMBL" id="QQK07880.1"/>
    </source>
</evidence>
<protein>
    <submittedName>
        <fullName evidence="1">TIGR00159 family protein</fullName>
    </submittedName>
</protein>
<reference evidence="1 2" key="1">
    <citation type="journal article" date="2022" name="Int. J. Syst. Evol. Microbiol.">
        <title>Miniphocaeibacter halophilus sp. nov., an ammonium-tolerant acetate-producing bacterium isolated from a biogas system.</title>
        <authorList>
            <person name="Schnurer A."/>
            <person name="Singh A."/>
            <person name="Bi S."/>
            <person name="Qiao W."/>
            <person name="Westerholm M."/>
        </authorList>
    </citation>
    <scope>NUCLEOTIDE SEQUENCE [LARGE SCALE GENOMIC DNA]</scope>
    <source>
        <strain evidence="1 2">AMB_01</strain>
    </source>
</reference>
<proteinExistence type="predicted"/>
<dbReference type="Proteomes" id="UP000595814">
    <property type="component" value="Chromosome"/>
</dbReference>